<dbReference type="PANTHER" id="PTHR47272:SF2">
    <property type="entry name" value="PIGGYBAC TRANSPOSABLE ELEMENT-DERIVED PROTEIN 3-LIKE"/>
    <property type="match status" value="1"/>
</dbReference>
<proteinExistence type="predicted"/>
<evidence type="ECO:0000313" key="4">
    <source>
        <dbReference type="Proteomes" id="UP000299102"/>
    </source>
</evidence>
<feature type="region of interest" description="Disordered" evidence="1">
    <location>
        <begin position="329"/>
        <end position="365"/>
    </location>
</feature>
<dbReference type="OrthoDB" id="123207at2759"/>
<feature type="region of interest" description="Disordered" evidence="1">
    <location>
        <begin position="388"/>
        <end position="434"/>
    </location>
</feature>
<sequence length="434" mass="49227">MITGSRVENLYQPKLWYYKELEFLNDPVQSTASISTIESDDDGGENRSQVSSQDSLDNISSPPPSVNSVLQLPSQTPSPSSTPELPSFPRKRKDDTSNQMFRLITQRLSQQEDDFDIFGRNVATVVLHLTKRIGESKGHQLYFDNYFSSYHLLQILKQRGIMAAGTIRINRFVKPSLLSDKEMNKKPRGFAQEMTSYDEDVTVVKWLDNKITHLASNFDGIGEKDLMKRWCKKDKHFIEVERPEVVRKYNHAMGGVDLLNQLMSYYRTFIKSKKWTLRMIFHASDLPVVQAYREYQVDNEALSIPKNKQLSLLHFRRRLAESLVLQNKISGKRGRPSGSSPTLQIVPRRPGETRPEAEITRDGFGHFPAHDEGLGTWCKMMGCSGLNGLSDNSSTPPPPPPPTGTPPPPASMSSKVSASEAKKSRSFKNHYYKE</sequence>
<protein>
    <submittedName>
        <fullName evidence="3">PiggyBac transposable element-derived protein 2</fullName>
    </submittedName>
</protein>
<feature type="region of interest" description="Disordered" evidence="1">
    <location>
        <begin position="35"/>
        <end position="96"/>
    </location>
</feature>
<feature type="domain" description="PiggyBac transposable element-derived protein" evidence="2">
    <location>
        <begin position="122"/>
        <end position="292"/>
    </location>
</feature>
<comment type="caution">
    <text evidence="3">The sequence shown here is derived from an EMBL/GenBank/DDBJ whole genome shotgun (WGS) entry which is preliminary data.</text>
</comment>
<feature type="compositionally biased region" description="Basic residues" evidence="1">
    <location>
        <begin position="424"/>
        <end position="434"/>
    </location>
</feature>
<feature type="compositionally biased region" description="Polar residues" evidence="1">
    <location>
        <begin position="46"/>
        <end position="59"/>
    </location>
</feature>
<dbReference type="Pfam" id="PF13843">
    <property type="entry name" value="DDE_Tnp_1_7"/>
    <property type="match status" value="1"/>
</dbReference>
<dbReference type="AlphaFoldDB" id="A0A4C1UBC7"/>
<name>A0A4C1UBC7_EUMVA</name>
<dbReference type="PANTHER" id="PTHR47272">
    <property type="entry name" value="DDE_TNP_1_7 DOMAIN-CONTAINING PROTEIN"/>
    <property type="match status" value="1"/>
</dbReference>
<evidence type="ECO:0000256" key="1">
    <source>
        <dbReference type="SAM" id="MobiDB-lite"/>
    </source>
</evidence>
<feature type="compositionally biased region" description="Basic and acidic residues" evidence="1">
    <location>
        <begin position="349"/>
        <end position="365"/>
    </location>
</feature>
<dbReference type="Proteomes" id="UP000299102">
    <property type="component" value="Unassembled WGS sequence"/>
</dbReference>
<dbReference type="InterPro" id="IPR029526">
    <property type="entry name" value="PGBD"/>
</dbReference>
<organism evidence="3 4">
    <name type="scientific">Eumeta variegata</name>
    <name type="common">Bagworm moth</name>
    <name type="synonym">Eumeta japonica</name>
    <dbReference type="NCBI Taxonomy" id="151549"/>
    <lineage>
        <taxon>Eukaryota</taxon>
        <taxon>Metazoa</taxon>
        <taxon>Ecdysozoa</taxon>
        <taxon>Arthropoda</taxon>
        <taxon>Hexapoda</taxon>
        <taxon>Insecta</taxon>
        <taxon>Pterygota</taxon>
        <taxon>Neoptera</taxon>
        <taxon>Endopterygota</taxon>
        <taxon>Lepidoptera</taxon>
        <taxon>Glossata</taxon>
        <taxon>Ditrysia</taxon>
        <taxon>Tineoidea</taxon>
        <taxon>Psychidae</taxon>
        <taxon>Oiketicinae</taxon>
        <taxon>Eumeta</taxon>
    </lineage>
</organism>
<evidence type="ECO:0000313" key="3">
    <source>
        <dbReference type="EMBL" id="GBP23648.1"/>
    </source>
</evidence>
<feature type="compositionally biased region" description="Pro residues" evidence="1">
    <location>
        <begin position="395"/>
        <end position="410"/>
    </location>
</feature>
<keyword evidence="4" id="KW-1185">Reference proteome</keyword>
<dbReference type="STRING" id="151549.A0A4C1UBC7"/>
<feature type="compositionally biased region" description="Low complexity" evidence="1">
    <location>
        <begin position="66"/>
        <end position="88"/>
    </location>
</feature>
<reference evidence="3 4" key="1">
    <citation type="journal article" date="2019" name="Commun. Biol.">
        <title>The bagworm genome reveals a unique fibroin gene that provides high tensile strength.</title>
        <authorList>
            <person name="Kono N."/>
            <person name="Nakamura H."/>
            <person name="Ohtoshi R."/>
            <person name="Tomita M."/>
            <person name="Numata K."/>
            <person name="Arakawa K."/>
        </authorList>
    </citation>
    <scope>NUCLEOTIDE SEQUENCE [LARGE SCALE GENOMIC DNA]</scope>
</reference>
<evidence type="ECO:0000259" key="2">
    <source>
        <dbReference type="Pfam" id="PF13843"/>
    </source>
</evidence>
<gene>
    <name evidence="3" type="primary">PGBD2</name>
    <name evidence="3" type="ORF">EVAR_80265_1</name>
</gene>
<dbReference type="EMBL" id="BGZK01000152">
    <property type="protein sequence ID" value="GBP23648.1"/>
    <property type="molecule type" value="Genomic_DNA"/>
</dbReference>
<accession>A0A4C1UBC7</accession>